<dbReference type="PANTHER" id="PTHR15241:SF386">
    <property type="entry name" value="RNA-BINDING REGION RNP-1 DOMAIN-CONTAINING PROTEIN-RELATED"/>
    <property type="match status" value="1"/>
</dbReference>
<feature type="compositionally biased region" description="Basic and acidic residues" evidence="2">
    <location>
        <begin position="503"/>
        <end position="517"/>
    </location>
</feature>
<dbReference type="SMART" id="SM00360">
    <property type="entry name" value="RRM"/>
    <property type="match status" value="2"/>
</dbReference>
<dbReference type="InterPro" id="IPR000504">
    <property type="entry name" value="RRM_dom"/>
</dbReference>
<dbReference type="EMBL" id="JAHCVI010000001">
    <property type="protein sequence ID" value="KAG7291565.1"/>
    <property type="molecule type" value="Genomic_DNA"/>
</dbReference>
<evidence type="ECO:0000256" key="2">
    <source>
        <dbReference type="SAM" id="MobiDB-lite"/>
    </source>
</evidence>
<feature type="domain" description="RRM" evidence="3">
    <location>
        <begin position="269"/>
        <end position="350"/>
    </location>
</feature>
<evidence type="ECO:0000313" key="4">
    <source>
        <dbReference type="EMBL" id="KAG7291565.1"/>
    </source>
</evidence>
<dbReference type="GO" id="GO:0003723">
    <property type="term" value="F:RNA binding"/>
    <property type="evidence" value="ECO:0007669"/>
    <property type="project" value="UniProtKB-UniRule"/>
</dbReference>
<dbReference type="InterPro" id="IPR012677">
    <property type="entry name" value="Nucleotide-bd_a/b_plait_sf"/>
</dbReference>
<keyword evidence="1" id="KW-0694">RNA-binding</keyword>
<evidence type="ECO:0000313" key="5">
    <source>
        <dbReference type="Proteomes" id="UP001197093"/>
    </source>
</evidence>
<evidence type="ECO:0000259" key="3">
    <source>
        <dbReference type="PROSITE" id="PS50102"/>
    </source>
</evidence>
<gene>
    <name evidence="4" type="ORF">NEMBOFW57_001584</name>
</gene>
<proteinExistence type="predicted"/>
<accession>A0AAD4F242</accession>
<dbReference type="PROSITE" id="PS50102">
    <property type="entry name" value="RRM"/>
    <property type="match status" value="2"/>
</dbReference>
<feature type="region of interest" description="Disordered" evidence="2">
    <location>
        <begin position="366"/>
        <end position="443"/>
    </location>
</feature>
<feature type="compositionally biased region" description="Low complexity" evidence="2">
    <location>
        <begin position="367"/>
        <end position="389"/>
    </location>
</feature>
<dbReference type="PANTHER" id="PTHR15241">
    <property type="entry name" value="TRANSFORMER-2-RELATED"/>
    <property type="match status" value="1"/>
</dbReference>
<feature type="domain" description="RRM" evidence="3">
    <location>
        <begin position="84"/>
        <end position="166"/>
    </location>
</feature>
<reference evidence="4" key="1">
    <citation type="submission" date="2023-02" db="EMBL/GenBank/DDBJ databases">
        <authorList>
            <person name="Palmer J.M."/>
        </authorList>
    </citation>
    <scope>NUCLEOTIDE SEQUENCE</scope>
    <source>
        <strain evidence="4">FW57</strain>
    </source>
</reference>
<dbReference type="Gene3D" id="3.30.70.330">
    <property type="match status" value="2"/>
</dbReference>
<feature type="region of interest" description="Disordered" evidence="2">
    <location>
        <begin position="492"/>
        <end position="517"/>
    </location>
</feature>
<evidence type="ECO:0000256" key="1">
    <source>
        <dbReference type="PROSITE-ProRule" id="PRU00176"/>
    </source>
</evidence>
<dbReference type="CDD" id="cd00590">
    <property type="entry name" value="RRM_SF"/>
    <property type="match status" value="1"/>
</dbReference>
<dbReference type="InterPro" id="IPR035979">
    <property type="entry name" value="RBD_domain_sf"/>
</dbReference>
<name>A0AAD4F242_9PEZI</name>
<keyword evidence="5" id="KW-1185">Reference proteome</keyword>
<sequence length="517" mass="56829">MSAMLRANRARGSAGKARHVRLFSLSDAQFAEHMTATEDRRLTRSATAPNALVMGTPGDRNLFTPSSRHNVDGGDAQRVYPPSACVFVANLPESKDDLALSAAVTREFSKFGLVFVKIRREMKANSNGMPYAFVQYRNEEQAKVAVEKGRGVLIFGRPCRTEMVKANRTFVVYSRRGEETTVDMVREMLETYGELSKCESLSAQMQTAMDLPTAVLIEFAKFDPKRDLNSAVRQYDGYCIDAFDVKNRSLVPRPNADEEYLRKYDIDRRSVFVGGLPVDTTKEELIEHFASIVGEVIDANIVRRAGYQGFQAHVFGFVEFSGADIPDKAAEVMNKTLFRGAVIKVERKVFKHAGTPRRVRSQAFNVRSATTPKTPRAAAATAARSPMASGGRWSRRRATPAHAAQQGHDLSHGVQSLPPIQYPAPSPVAPANGHPPLVGASGMPVTPSSTHTFMPPNPYTWAGGYWPGMSIAHDPITGHAFWAYTPPVGPSAAPTVPSGTPTRAREREHEHHYFRGA</sequence>
<dbReference type="Proteomes" id="UP001197093">
    <property type="component" value="Unassembled WGS sequence"/>
</dbReference>
<dbReference type="Pfam" id="PF00076">
    <property type="entry name" value="RRM_1"/>
    <property type="match status" value="2"/>
</dbReference>
<comment type="caution">
    <text evidence="4">The sequence shown here is derived from an EMBL/GenBank/DDBJ whole genome shotgun (WGS) entry which is preliminary data.</text>
</comment>
<dbReference type="AlphaFoldDB" id="A0AAD4F242"/>
<organism evidence="4 5">
    <name type="scientific">Staphylotrichum longicolle</name>
    <dbReference type="NCBI Taxonomy" id="669026"/>
    <lineage>
        <taxon>Eukaryota</taxon>
        <taxon>Fungi</taxon>
        <taxon>Dikarya</taxon>
        <taxon>Ascomycota</taxon>
        <taxon>Pezizomycotina</taxon>
        <taxon>Sordariomycetes</taxon>
        <taxon>Sordariomycetidae</taxon>
        <taxon>Sordariales</taxon>
        <taxon>Chaetomiaceae</taxon>
        <taxon>Staphylotrichum</taxon>
    </lineage>
</organism>
<protein>
    <recommendedName>
        <fullName evidence="3">RRM domain-containing protein</fullName>
    </recommendedName>
</protein>
<dbReference type="SUPFAM" id="SSF54928">
    <property type="entry name" value="RNA-binding domain, RBD"/>
    <property type="match status" value="2"/>
</dbReference>